<feature type="binding site" evidence="4">
    <location>
        <position position="109"/>
    </location>
    <ligand>
        <name>D-ribulose 5-phosphate</name>
        <dbReference type="ChEBI" id="CHEBI:58121"/>
    </ligand>
</feature>
<feature type="binding site" evidence="4">
    <location>
        <position position="99"/>
    </location>
    <ligand>
        <name>D-ribulose 5-phosphate</name>
        <dbReference type="ChEBI" id="CHEBI:58121"/>
    </ligand>
</feature>
<dbReference type="GO" id="GO:0009052">
    <property type="term" value="P:pentose-phosphate shunt, non-oxidative branch"/>
    <property type="evidence" value="ECO:0007669"/>
    <property type="project" value="TreeGrafter"/>
</dbReference>
<comment type="similarity">
    <text evidence="1">Belongs to the LacAB/RpiB family.</text>
</comment>
<evidence type="ECO:0000256" key="4">
    <source>
        <dbReference type="PIRSR" id="PIRSR005384-2"/>
    </source>
</evidence>
<feature type="binding site" evidence="4">
    <location>
        <position position="132"/>
    </location>
    <ligand>
        <name>D-ribulose 5-phosphate</name>
        <dbReference type="ChEBI" id="CHEBI:58121"/>
    </ligand>
</feature>
<dbReference type="PIRSF" id="PIRSF005384">
    <property type="entry name" value="RpiB_LacA_B"/>
    <property type="match status" value="1"/>
</dbReference>
<dbReference type="Proteomes" id="UP000593735">
    <property type="component" value="Chromosome"/>
</dbReference>
<dbReference type="PANTHER" id="PTHR30345">
    <property type="entry name" value="RIBOSE-5-PHOSPHATE ISOMERASE B"/>
    <property type="match status" value="1"/>
</dbReference>
<dbReference type="InterPro" id="IPR004785">
    <property type="entry name" value="RpiB"/>
</dbReference>
<gene>
    <name evidence="5" type="primary">rpiB</name>
    <name evidence="5" type="ORF">INP52_00610</name>
</gene>
<dbReference type="NCBIfam" id="TIGR01120">
    <property type="entry name" value="rpiB"/>
    <property type="match status" value="1"/>
</dbReference>
<keyword evidence="6" id="KW-1185">Reference proteome</keyword>
<proteinExistence type="inferred from homology"/>
<dbReference type="GO" id="GO:0004751">
    <property type="term" value="F:ribose-5-phosphate isomerase activity"/>
    <property type="evidence" value="ECO:0007669"/>
    <property type="project" value="UniProtKB-EC"/>
</dbReference>
<dbReference type="EC" id="5.3.1.6" evidence="5"/>
<feature type="binding site" evidence="4">
    <location>
        <position position="136"/>
    </location>
    <ligand>
        <name>D-ribulose 5-phosphate</name>
        <dbReference type="ChEBI" id="CHEBI:58121"/>
    </ligand>
</feature>
<dbReference type="RefSeq" id="WP_194371507.1">
    <property type="nucleotide sequence ID" value="NZ_CP063767.1"/>
</dbReference>
<evidence type="ECO:0000256" key="2">
    <source>
        <dbReference type="ARBA" id="ARBA00023235"/>
    </source>
</evidence>
<sequence>MRIAIASDHAGFVQKDPLAEYLRSQGHEVFDLGPTTDARCDYPDFADKVARLVASGDAERGVLICGTGLGVAMTADKVPGVRAVPIQTTQFARLAREHNDANVIGLSGRFVSLEDNEQILDTFLTTSFAGGRHAGRVEKIMREDDADFPGVPAGFGR</sequence>
<evidence type="ECO:0000313" key="5">
    <source>
        <dbReference type="EMBL" id="QOY60761.1"/>
    </source>
</evidence>
<dbReference type="NCBIfam" id="TIGR00689">
    <property type="entry name" value="rpiB_lacA_lacB"/>
    <property type="match status" value="1"/>
</dbReference>
<reference evidence="5 6" key="1">
    <citation type="submission" date="2020-10" db="EMBL/GenBank/DDBJ databases">
        <title>Olsenella immobilis sp.nov., isolated from the mud in a fermentation cellar used for the production of Chinese strong-flavoured liquor.</title>
        <authorList>
            <person name="Lu L."/>
        </authorList>
    </citation>
    <scope>NUCLEOTIDE SEQUENCE [LARGE SCALE GENOMIC DNA]</scope>
    <source>
        <strain evidence="5 6">LZLJ-2</strain>
    </source>
</reference>
<dbReference type="InterPro" id="IPR036569">
    <property type="entry name" value="RpiB_LacA_LacB_sf"/>
</dbReference>
<dbReference type="KEGG" id="tio:INP52_00610"/>
<dbReference type="NCBIfam" id="NF004051">
    <property type="entry name" value="PRK05571.1"/>
    <property type="match status" value="1"/>
</dbReference>
<feature type="binding site" evidence="4">
    <location>
        <begin position="66"/>
        <end position="70"/>
    </location>
    <ligand>
        <name>D-ribulose 5-phosphate</name>
        <dbReference type="ChEBI" id="CHEBI:58121"/>
    </ligand>
</feature>
<dbReference type="SUPFAM" id="SSF89623">
    <property type="entry name" value="Ribose/Galactose isomerase RpiB/AlsB"/>
    <property type="match status" value="1"/>
</dbReference>
<feature type="active site" description="Proton acceptor" evidence="3">
    <location>
        <position position="65"/>
    </location>
</feature>
<evidence type="ECO:0000313" key="6">
    <source>
        <dbReference type="Proteomes" id="UP000593735"/>
    </source>
</evidence>
<dbReference type="PANTHER" id="PTHR30345:SF0">
    <property type="entry name" value="DNA DAMAGE-REPAIR_TOLERATION PROTEIN DRT102"/>
    <property type="match status" value="1"/>
</dbReference>
<dbReference type="InterPro" id="IPR003500">
    <property type="entry name" value="RpiB_LacA_LacB"/>
</dbReference>
<dbReference type="Pfam" id="PF02502">
    <property type="entry name" value="LacAB_rpiB"/>
    <property type="match status" value="1"/>
</dbReference>
<evidence type="ECO:0000256" key="3">
    <source>
        <dbReference type="PIRSR" id="PIRSR005384-1"/>
    </source>
</evidence>
<dbReference type="EMBL" id="CP063767">
    <property type="protein sequence ID" value="QOY60761.1"/>
    <property type="molecule type" value="Genomic_DNA"/>
</dbReference>
<name>A0A7S7M8S2_9ACTN</name>
<accession>A0A7S7M8S2</accession>
<feature type="binding site" evidence="4">
    <location>
        <begin position="8"/>
        <end position="9"/>
    </location>
    <ligand>
        <name>D-ribulose 5-phosphate</name>
        <dbReference type="ChEBI" id="CHEBI:58121"/>
    </ligand>
</feature>
<dbReference type="GO" id="GO:0019316">
    <property type="term" value="P:D-allose catabolic process"/>
    <property type="evidence" value="ECO:0007669"/>
    <property type="project" value="TreeGrafter"/>
</dbReference>
<evidence type="ECO:0000256" key="1">
    <source>
        <dbReference type="ARBA" id="ARBA00008754"/>
    </source>
</evidence>
<organism evidence="5 6">
    <name type="scientific">Thermophilibacter immobilis</name>
    <dbReference type="NCBI Taxonomy" id="2779519"/>
    <lineage>
        <taxon>Bacteria</taxon>
        <taxon>Bacillati</taxon>
        <taxon>Actinomycetota</taxon>
        <taxon>Coriobacteriia</taxon>
        <taxon>Coriobacteriales</taxon>
        <taxon>Atopobiaceae</taxon>
        <taxon>Thermophilibacter</taxon>
    </lineage>
</organism>
<keyword evidence="2 5" id="KW-0413">Isomerase</keyword>
<dbReference type="Gene3D" id="3.40.1400.10">
    <property type="entry name" value="Sugar-phosphate isomerase, RpiB/LacA/LacB"/>
    <property type="match status" value="1"/>
</dbReference>
<feature type="active site" description="Proton donor" evidence="3">
    <location>
        <position position="98"/>
    </location>
</feature>
<dbReference type="AlphaFoldDB" id="A0A7S7M8S2"/>
<protein>
    <submittedName>
        <fullName evidence="5">Ribose 5-phosphate isomerase B</fullName>
        <ecNumber evidence="5">5.3.1.6</ecNumber>
    </submittedName>
</protein>